<evidence type="ECO:0000313" key="2">
    <source>
        <dbReference type="Proteomes" id="UP000037035"/>
    </source>
</evidence>
<proteinExistence type="predicted"/>
<comment type="caution">
    <text evidence="1">The sequence shown here is derived from an EMBL/GenBank/DDBJ whole genome shotgun (WGS) entry which is preliminary data.</text>
</comment>
<keyword evidence="2" id="KW-1185">Reference proteome</keyword>
<dbReference type="EMBL" id="LAVV01001857">
    <property type="protein sequence ID" value="KNZ63261.1"/>
    <property type="molecule type" value="Genomic_DNA"/>
</dbReference>
<dbReference type="AlphaFoldDB" id="A0A0L6VRD6"/>
<evidence type="ECO:0000313" key="1">
    <source>
        <dbReference type="EMBL" id="KNZ63261.1"/>
    </source>
</evidence>
<protein>
    <submittedName>
        <fullName evidence="1">Uncharacterized protein</fullName>
    </submittedName>
</protein>
<dbReference type="Proteomes" id="UP000037035">
    <property type="component" value="Unassembled WGS sequence"/>
</dbReference>
<organism evidence="1 2">
    <name type="scientific">Puccinia sorghi</name>
    <dbReference type="NCBI Taxonomy" id="27349"/>
    <lineage>
        <taxon>Eukaryota</taxon>
        <taxon>Fungi</taxon>
        <taxon>Dikarya</taxon>
        <taxon>Basidiomycota</taxon>
        <taxon>Pucciniomycotina</taxon>
        <taxon>Pucciniomycetes</taxon>
        <taxon>Pucciniales</taxon>
        <taxon>Pucciniaceae</taxon>
        <taxon>Puccinia</taxon>
    </lineage>
</organism>
<name>A0A0L6VRD6_9BASI</name>
<sequence>MKSFMAVTAHGITPDWKMIDVLIGIPAVQDECFGLPFFYFSWLA</sequence>
<accession>A0A0L6VRD6</accession>
<dbReference type="VEuPathDB" id="FungiDB:VP01_11672g1"/>
<gene>
    <name evidence="1" type="ORF">VP01_11672g1</name>
</gene>
<dbReference type="OrthoDB" id="2505677at2759"/>
<reference evidence="1 2" key="1">
    <citation type="submission" date="2015-08" db="EMBL/GenBank/DDBJ databases">
        <title>Next Generation Sequencing and Analysis of the Genome of Puccinia sorghi L Schw, the Causal Agent of Maize Common Rust.</title>
        <authorList>
            <person name="Rochi L."/>
            <person name="Burguener G."/>
            <person name="Darino M."/>
            <person name="Turjanski A."/>
            <person name="Kreff E."/>
            <person name="Dieguez M.J."/>
            <person name="Sacco F."/>
        </authorList>
    </citation>
    <scope>NUCLEOTIDE SEQUENCE [LARGE SCALE GENOMIC DNA]</scope>
    <source>
        <strain evidence="1 2">RO10H11247</strain>
    </source>
</reference>